<evidence type="ECO:0000256" key="2">
    <source>
        <dbReference type="ARBA" id="ARBA00022679"/>
    </source>
</evidence>
<proteinExistence type="predicted"/>
<gene>
    <name evidence="3" type="ORF">SAMN05444515_102158</name>
</gene>
<keyword evidence="4" id="KW-1185">Reference proteome</keyword>
<name>A0A1H7HIM5_9GAMM</name>
<evidence type="ECO:0000313" key="3">
    <source>
        <dbReference type="EMBL" id="SEK49322.1"/>
    </source>
</evidence>
<dbReference type="GO" id="GO:0035243">
    <property type="term" value="F:protein-arginine omega-N symmetric methyltransferase activity"/>
    <property type="evidence" value="ECO:0007669"/>
    <property type="project" value="TreeGrafter"/>
</dbReference>
<dbReference type="PANTHER" id="PTHR12049">
    <property type="entry name" value="PROTEIN ARGININE METHYLTRANSFERASE NDUFAF7, MITOCHONDRIAL"/>
    <property type="match status" value="1"/>
</dbReference>
<dbReference type="RefSeq" id="WP_090250920.1">
    <property type="nucleotide sequence ID" value="NZ_FOAA01000002.1"/>
</dbReference>
<evidence type="ECO:0000313" key="4">
    <source>
        <dbReference type="Proteomes" id="UP000199256"/>
    </source>
</evidence>
<dbReference type="InterPro" id="IPR003788">
    <property type="entry name" value="NDUFAF7"/>
</dbReference>
<dbReference type="Gene3D" id="3.40.50.12710">
    <property type="match status" value="1"/>
</dbReference>
<dbReference type="STRING" id="1396821.SAMN05444515_102158"/>
<protein>
    <submittedName>
        <fullName evidence="3">SAM-dependent methyltransferase, MidA family</fullName>
    </submittedName>
</protein>
<dbReference type="InterPro" id="IPR038375">
    <property type="entry name" value="NDUFAF7_sf"/>
</dbReference>
<dbReference type="AlphaFoldDB" id="A0A1H7HIM5"/>
<organism evidence="3 4">
    <name type="scientific">Ectothiorhodospira marina</name>
    <dbReference type="NCBI Taxonomy" id="1396821"/>
    <lineage>
        <taxon>Bacteria</taxon>
        <taxon>Pseudomonadati</taxon>
        <taxon>Pseudomonadota</taxon>
        <taxon>Gammaproteobacteria</taxon>
        <taxon>Chromatiales</taxon>
        <taxon>Ectothiorhodospiraceae</taxon>
        <taxon>Ectothiorhodospira</taxon>
    </lineage>
</organism>
<dbReference type="Pfam" id="PF02636">
    <property type="entry name" value="Methyltransf_28"/>
    <property type="match status" value="1"/>
</dbReference>
<dbReference type="SUPFAM" id="SSF53335">
    <property type="entry name" value="S-adenosyl-L-methionine-dependent methyltransferases"/>
    <property type="match status" value="1"/>
</dbReference>
<sequence length="393" mass="42844">MHADSPLPTPEPEALQVSQHLLERVRQEINAGDGWMSFHRYMELALYAPALGYYTAGSHKLGRGGDFITAPEVSPLFGRCVARQCAQVLESLGGGDILEFGAGTGVLAVEILTALEGLESLPDRYLILELSPDLRQRQRAAVALLPEALRNRVQWLDALPEPGSLRGVMLGNEVLDAMPVQVFHWHDGAVRERGVALGERLEWADRPAGETLADTVHVLHDTTGGAWPSGYVSEINPGLSGWLRAAAECLAAGVILLVDYGYPRQEYYSPERYRGTLMAHYRHRALDEPLVWPGIVDITAHVDFTAVAEAGEAAGLSLLGYTTQAWFLMGAGLESVFQACQAEGLREQMDLAAQVRMLTLPGEMGERFQVMALGRGVPVPLMGFSGRDLIPRL</sequence>
<dbReference type="InterPro" id="IPR029063">
    <property type="entry name" value="SAM-dependent_MTases_sf"/>
</dbReference>
<evidence type="ECO:0000256" key="1">
    <source>
        <dbReference type="ARBA" id="ARBA00022603"/>
    </source>
</evidence>
<dbReference type="Proteomes" id="UP000199256">
    <property type="component" value="Unassembled WGS sequence"/>
</dbReference>
<dbReference type="PANTHER" id="PTHR12049:SF7">
    <property type="entry name" value="PROTEIN ARGININE METHYLTRANSFERASE NDUFAF7, MITOCHONDRIAL"/>
    <property type="match status" value="1"/>
</dbReference>
<keyword evidence="1 3" id="KW-0489">Methyltransferase</keyword>
<accession>A0A1H7HIM5</accession>
<dbReference type="GO" id="GO:0032259">
    <property type="term" value="P:methylation"/>
    <property type="evidence" value="ECO:0007669"/>
    <property type="project" value="UniProtKB-KW"/>
</dbReference>
<reference evidence="4" key="1">
    <citation type="submission" date="2016-10" db="EMBL/GenBank/DDBJ databases">
        <authorList>
            <person name="Varghese N."/>
            <person name="Submissions S."/>
        </authorList>
    </citation>
    <scope>NUCLEOTIDE SEQUENCE [LARGE SCALE GENOMIC DNA]</scope>
    <source>
        <strain evidence="4">DSM 241</strain>
    </source>
</reference>
<dbReference type="EMBL" id="FOAA01000002">
    <property type="protein sequence ID" value="SEK49322.1"/>
    <property type="molecule type" value="Genomic_DNA"/>
</dbReference>
<dbReference type="OrthoDB" id="9794208at2"/>
<keyword evidence="2 3" id="KW-0808">Transferase</keyword>